<dbReference type="EMBL" id="CP039349">
    <property type="protein sequence ID" value="QCD93010.1"/>
    <property type="molecule type" value="Genomic_DNA"/>
</dbReference>
<dbReference type="Proteomes" id="UP000501690">
    <property type="component" value="Linkage Group LG5"/>
</dbReference>
<reference evidence="1 2" key="1">
    <citation type="submission" date="2019-04" db="EMBL/GenBank/DDBJ databases">
        <title>An improved genome assembly and genetic linkage map for asparagus bean, Vigna unguiculata ssp. sesquipedialis.</title>
        <authorList>
            <person name="Xia Q."/>
            <person name="Zhang R."/>
            <person name="Dong Y."/>
        </authorList>
    </citation>
    <scope>NUCLEOTIDE SEQUENCE [LARGE SCALE GENOMIC DNA]</scope>
    <source>
        <tissue evidence="1">Leaf</tissue>
    </source>
</reference>
<accession>A0A4D6LX00</accession>
<sequence>MQPLRRHGYHAGCHSKLGTLCHSFLISHSPTLWLKQSLDRDEVANGSLLPGVKESGDECSKVVEELYKMVCDPDEIDLNIHIHAVMLPLDAGARLEKMLISTSLGLLLTHVHSGFSKPSSKWP</sequence>
<protein>
    <submittedName>
        <fullName evidence="1">Uncharacterized protein</fullName>
    </submittedName>
</protein>
<evidence type="ECO:0000313" key="1">
    <source>
        <dbReference type="EMBL" id="QCD93010.1"/>
    </source>
</evidence>
<gene>
    <name evidence="1" type="ORF">DEO72_LG5g1080</name>
</gene>
<keyword evidence="2" id="KW-1185">Reference proteome</keyword>
<dbReference type="AlphaFoldDB" id="A0A4D6LX00"/>
<proteinExistence type="predicted"/>
<evidence type="ECO:0000313" key="2">
    <source>
        <dbReference type="Proteomes" id="UP000501690"/>
    </source>
</evidence>
<name>A0A4D6LX00_VIGUN</name>
<organism evidence="1 2">
    <name type="scientific">Vigna unguiculata</name>
    <name type="common">Cowpea</name>
    <dbReference type="NCBI Taxonomy" id="3917"/>
    <lineage>
        <taxon>Eukaryota</taxon>
        <taxon>Viridiplantae</taxon>
        <taxon>Streptophyta</taxon>
        <taxon>Embryophyta</taxon>
        <taxon>Tracheophyta</taxon>
        <taxon>Spermatophyta</taxon>
        <taxon>Magnoliopsida</taxon>
        <taxon>eudicotyledons</taxon>
        <taxon>Gunneridae</taxon>
        <taxon>Pentapetalae</taxon>
        <taxon>rosids</taxon>
        <taxon>fabids</taxon>
        <taxon>Fabales</taxon>
        <taxon>Fabaceae</taxon>
        <taxon>Papilionoideae</taxon>
        <taxon>50 kb inversion clade</taxon>
        <taxon>NPAAA clade</taxon>
        <taxon>indigoferoid/millettioid clade</taxon>
        <taxon>Phaseoleae</taxon>
        <taxon>Vigna</taxon>
    </lineage>
</organism>